<dbReference type="PANTHER" id="PTHR43409:SF16">
    <property type="entry name" value="SLR0320 PROTEIN"/>
    <property type="match status" value="1"/>
</dbReference>
<accession>A0AAW3F301</accession>
<dbReference type="PROSITE" id="PS51918">
    <property type="entry name" value="RADICAL_SAM"/>
    <property type="match status" value="1"/>
</dbReference>
<dbReference type="GO" id="GO:0003824">
    <property type="term" value="F:catalytic activity"/>
    <property type="evidence" value="ECO:0007669"/>
    <property type="project" value="InterPro"/>
</dbReference>
<dbReference type="PANTHER" id="PTHR43409">
    <property type="entry name" value="ANAEROBIC MAGNESIUM-PROTOPORPHYRIN IX MONOMETHYL ESTER CYCLASE-RELATED"/>
    <property type="match status" value="1"/>
</dbReference>
<keyword evidence="3" id="KW-0479">Metal-binding</keyword>
<dbReference type="InterPro" id="IPR017834">
    <property type="entry name" value="Hopanoid_synth-assoc_rSAM_HpnJ"/>
</dbReference>
<sequence>MSPAPTVASHAPLAVSRAQTEVPVLKTLFLQAPSYDGFDGGAGSRYQAKREIRSFWYPTWLAQPAALVPGSRVLDAPADDLSVAQTLEIAADYELVIIHTSTPSFPTDAAFAQDLKQRNPSVLIGMVGAKVAVDPHNSLVASNAIDFVCREEFDYTCRDVAERKPFADILGLSYRAADGAIEHNGARPMIEDMDALPFVAPVYQRDLKIDNYFIGYLNYPYVSIYTGRGCRSKCTFCLWPQTVGGHRYRVRSVENVLAEVKWIRDNMPEVKEIMFDDDTFTDFKPRVEEIARGLGKLGVTWSCNAKANVPYATLKIMKENGLRLLLVGYESGDDQILLNIKKGLRTDIARRFNEDCRKLGIKIHGTFILGLPGETRDTIRKTIEYAKEINPHTIQVSLAAPYPGTRLYEQAIENGWLEENKTINLVSKAGVQLAAIGYPHLSKEDIYHELEHFYRAFYFRPAKIWEIVREMLGSWEMMKRRLREGVEFFRFLRAHEA</sequence>
<dbReference type="InterPro" id="IPR051198">
    <property type="entry name" value="BchE-like"/>
</dbReference>
<evidence type="ECO:0000256" key="2">
    <source>
        <dbReference type="ARBA" id="ARBA00022691"/>
    </source>
</evidence>
<gene>
    <name evidence="7" type="ORF">DM48_2300</name>
</gene>
<dbReference type="Gene3D" id="3.30.750.200">
    <property type="match status" value="1"/>
</dbReference>
<dbReference type="InterPro" id="IPR006638">
    <property type="entry name" value="Elp3/MiaA/NifB-like_rSAM"/>
</dbReference>
<dbReference type="EMBL" id="JPGG01000016">
    <property type="protein sequence ID" value="KGC15217.1"/>
    <property type="molecule type" value="Genomic_DNA"/>
</dbReference>
<proteinExistence type="predicted"/>
<dbReference type="CDD" id="cd01335">
    <property type="entry name" value="Radical_SAM"/>
    <property type="match status" value="1"/>
</dbReference>
<protein>
    <submittedName>
        <fullName evidence="7">Radical SAM superfamily protein</fullName>
    </submittedName>
</protein>
<comment type="cofactor">
    <cofactor evidence="1">
        <name>[4Fe-4S] cluster</name>
        <dbReference type="ChEBI" id="CHEBI:49883"/>
    </cofactor>
</comment>
<evidence type="ECO:0000256" key="5">
    <source>
        <dbReference type="ARBA" id="ARBA00023014"/>
    </source>
</evidence>
<dbReference type="SFLD" id="SFLDG01082">
    <property type="entry name" value="B12-binding_domain_containing"/>
    <property type="match status" value="1"/>
</dbReference>
<dbReference type="Proteomes" id="UP000029590">
    <property type="component" value="Unassembled WGS sequence"/>
</dbReference>
<dbReference type="SMART" id="SM00729">
    <property type="entry name" value="Elp3"/>
    <property type="match status" value="1"/>
</dbReference>
<dbReference type="GO" id="GO:0005829">
    <property type="term" value="C:cytosol"/>
    <property type="evidence" value="ECO:0007669"/>
    <property type="project" value="TreeGrafter"/>
</dbReference>
<evidence type="ECO:0000313" key="7">
    <source>
        <dbReference type="EMBL" id="KGC15217.1"/>
    </source>
</evidence>
<dbReference type="SFLD" id="SFLDG01123">
    <property type="entry name" value="methyltransferase_(Class_B)"/>
    <property type="match status" value="1"/>
</dbReference>
<dbReference type="InterPro" id="IPR058240">
    <property type="entry name" value="rSAM_sf"/>
</dbReference>
<keyword evidence="2" id="KW-0949">S-adenosyl-L-methionine</keyword>
<name>A0AAW3F301_BURGA</name>
<keyword evidence="5" id="KW-0411">Iron-sulfur</keyword>
<dbReference type="Pfam" id="PF04055">
    <property type="entry name" value="Radical_SAM"/>
    <property type="match status" value="1"/>
</dbReference>
<keyword evidence="4" id="KW-0408">Iron</keyword>
<evidence type="ECO:0000256" key="3">
    <source>
        <dbReference type="ARBA" id="ARBA00022723"/>
    </source>
</evidence>
<dbReference type="SFLD" id="SFLDS00029">
    <property type="entry name" value="Radical_SAM"/>
    <property type="match status" value="1"/>
</dbReference>
<dbReference type="InterPro" id="IPR007197">
    <property type="entry name" value="rSAM"/>
</dbReference>
<evidence type="ECO:0000259" key="6">
    <source>
        <dbReference type="PROSITE" id="PS51918"/>
    </source>
</evidence>
<feature type="domain" description="Radical SAM core" evidence="6">
    <location>
        <begin position="216"/>
        <end position="439"/>
    </location>
</feature>
<dbReference type="SUPFAM" id="SSF102114">
    <property type="entry name" value="Radical SAM enzymes"/>
    <property type="match status" value="1"/>
</dbReference>
<evidence type="ECO:0000313" key="8">
    <source>
        <dbReference type="Proteomes" id="UP000029590"/>
    </source>
</evidence>
<dbReference type="SFLD" id="SFLDF00404">
    <property type="entry name" value="hopanetetrol_cyclitol_ether_sy"/>
    <property type="match status" value="1"/>
</dbReference>
<evidence type="ECO:0000256" key="4">
    <source>
        <dbReference type="ARBA" id="ARBA00023004"/>
    </source>
</evidence>
<organism evidence="7 8">
    <name type="scientific">Burkholderia gladioli</name>
    <name type="common">Pseudomonas marginata</name>
    <name type="synonym">Phytomonas marginata</name>
    <dbReference type="NCBI Taxonomy" id="28095"/>
    <lineage>
        <taxon>Bacteria</taxon>
        <taxon>Pseudomonadati</taxon>
        <taxon>Pseudomonadota</taxon>
        <taxon>Betaproteobacteria</taxon>
        <taxon>Burkholderiales</taxon>
        <taxon>Burkholderiaceae</taxon>
        <taxon>Burkholderia</taxon>
    </lineage>
</organism>
<dbReference type="NCBIfam" id="TIGR03471">
    <property type="entry name" value="HpnJ"/>
    <property type="match status" value="1"/>
</dbReference>
<dbReference type="GO" id="GO:0046872">
    <property type="term" value="F:metal ion binding"/>
    <property type="evidence" value="ECO:0007669"/>
    <property type="project" value="UniProtKB-KW"/>
</dbReference>
<comment type="caution">
    <text evidence="7">The sequence shown here is derived from an EMBL/GenBank/DDBJ whole genome shotgun (WGS) entry which is preliminary data.</text>
</comment>
<dbReference type="Gene3D" id="3.30.750.210">
    <property type="match status" value="1"/>
</dbReference>
<dbReference type="AlphaFoldDB" id="A0AAW3F301"/>
<dbReference type="InterPro" id="IPR034466">
    <property type="entry name" value="Methyltransferase_Class_B"/>
</dbReference>
<reference evidence="7 8" key="1">
    <citation type="submission" date="2014-04" db="EMBL/GenBank/DDBJ databases">
        <authorList>
            <person name="Bishop-Lilly K.A."/>
            <person name="Broomall S.M."/>
            <person name="Chain P.S."/>
            <person name="Chertkov O."/>
            <person name="Coyne S.R."/>
            <person name="Daligault H.E."/>
            <person name="Davenport K.W."/>
            <person name="Erkkila T."/>
            <person name="Frey K.G."/>
            <person name="Gibbons H.S."/>
            <person name="Gu W."/>
            <person name="Jaissle J."/>
            <person name="Johnson S.L."/>
            <person name="Koroleva G.I."/>
            <person name="Ladner J.T."/>
            <person name="Lo C.-C."/>
            <person name="Minogue T.D."/>
            <person name="Munk C."/>
            <person name="Palacios G.F."/>
            <person name="Redden C.L."/>
            <person name="Rosenzweig C.N."/>
            <person name="Scholz M.B."/>
            <person name="Teshima H."/>
            <person name="Xu Y."/>
        </authorList>
    </citation>
    <scope>NUCLEOTIDE SEQUENCE [LARGE SCALE GENOMIC DNA]</scope>
    <source>
        <strain evidence="8">gladioli</strain>
    </source>
</reference>
<dbReference type="KEGG" id="bgo:BM43_5466"/>
<evidence type="ECO:0000256" key="1">
    <source>
        <dbReference type="ARBA" id="ARBA00001966"/>
    </source>
</evidence>
<dbReference type="Gene3D" id="3.40.50.280">
    <property type="entry name" value="Cobalamin-binding domain"/>
    <property type="match status" value="1"/>
</dbReference>
<dbReference type="GO" id="GO:0051539">
    <property type="term" value="F:4 iron, 4 sulfur cluster binding"/>
    <property type="evidence" value="ECO:0007669"/>
    <property type="project" value="UniProtKB-KW"/>
</dbReference>